<evidence type="ECO:0000313" key="2">
    <source>
        <dbReference type="EMBL" id="TQM37510.1"/>
    </source>
</evidence>
<keyword evidence="3" id="KW-1185">Reference proteome</keyword>
<dbReference type="PANTHER" id="PTHR43798:SF29">
    <property type="entry name" value="AB HYDROLASE-1 DOMAIN-CONTAINING PROTEIN"/>
    <property type="match status" value="1"/>
</dbReference>
<dbReference type="GO" id="GO:0003824">
    <property type="term" value="F:catalytic activity"/>
    <property type="evidence" value="ECO:0007669"/>
    <property type="project" value="UniProtKB-ARBA"/>
</dbReference>
<gene>
    <name evidence="2" type="ORF">FB388_4725</name>
</gene>
<reference evidence="2 3" key="1">
    <citation type="submission" date="2019-06" db="EMBL/GenBank/DDBJ databases">
        <title>Sequencing the genomes of 1000 actinobacteria strains.</title>
        <authorList>
            <person name="Klenk H.-P."/>
        </authorList>
    </citation>
    <scope>NUCLEOTIDE SEQUENCE [LARGE SCALE GENOMIC DNA]</scope>
    <source>
        <strain evidence="2 3">DSM 45511</strain>
    </source>
</reference>
<comment type="caution">
    <text evidence="2">The sequence shown here is derived from an EMBL/GenBank/DDBJ whole genome shotgun (WGS) entry which is preliminary data.</text>
</comment>
<dbReference type="OrthoDB" id="63519at2"/>
<name>A0A543FUK5_9PSEU</name>
<dbReference type="InterPro" id="IPR029058">
    <property type="entry name" value="AB_hydrolase_fold"/>
</dbReference>
<dbReference type="EMBL" id="VFPH01000002">
    <property type="protein sequence ID" value="TQM37510.1"/>
    <property type="molecule type" value="Genomic_DNA"/>
</dbReference>
<dbReference type="PANTHER" id="PTHR43798">
    <property type="entry name" value="MONOACYLGLYCEROL LIPASE"/>
    <property type="match status" value="1"/>
</dbReference>
<organism evidence="2 3">
    <name type="scientific">Pseudonocardia cypriaca</name>
    <dbReference type="NCBI Taxonomy" id="882449"/>
    <lineage>
        <taxon>Bacteria</taxon>
        <taxon>Bacillati</taxon>
        <taxon>Actinomycetota</taxon>
        <taxon>Actinomycetes</taxon>
        <taxon>Pseudonocardiales</taxon>
        <taxon>Pseudonocardiaceae</taxon>
        <taxon>Pseudonocardia</taxon>
    </lineage>
</organism>
<accession>A0A543FUK5</accession>
<protein>
    <submittedName>
        <fullName evidence="2">Pimeloyl-ACP methyl ester carboxylesterase</fullName>
    </submittedName>
</protein>
<dbReference type="Pfam" id="PF00561">
    <property type="entry name" value="Abhydrolase_1"/>
    <property type="match status" value="1"/>
</dbReference>
<dbReference type="PRINTS" id="PR00111">
    <property type="entry name" value="ABHYDROLASE"/>
</dbReference>
<feature type="domain" description="AB hydrolase-1" evidence="1">
    <location>
        <begin position="6"/>
        <end position="207"/>
    </location>
</feature>
<dbReference type="AlphaFoldDB" id="A0A543FUK5"/>
<sequence length="220" mass="23279">MTLVVLPGMGCSPRLWCSALPDVPVVHGTLDRPSIDGCVDALLDVLPPRFALAGLSLGGIVAMALVRRAPERVTRLALLATNARGPTPAQYEGWATARSGLAAGRRARDLQRDLLPLLLHDRTHDETALAMADDVGTAAFDRQLAAQATRIDERPGLADVRVPTLVLAGAQDRLCPPDRHEEIAALVPGARLEVVAGVGHLMPLEAPARVAEALGTWRAS</sequence>
<dbReference type="RefSeq" id="WP_142104322.1">
    <property type="nucleotide sequence ID" value="NZ_VFPH01000002.1"/>
</dbReference>
<evidence type="ECO:0000259" key="1">
    <source>
        <dbReference type="Pfam" id="PF00561"/>
    </source>
</evidence>
<proteinExistence type="predicted"/>
<dbReference type="Gene3D" id="3.40.50.1820">
    <property type="entry name" value="alpha/beta hydrolase"/>
    <property type="match status" value="1"/>
</dbReference>
<evidence type="ECO:0000313" key="3">
    <source>
        <dbReference type="Proteomes" id="UP000319818"/>
    </source>
</evidence>
<dbReference type="SUPFAM" id="SSF53474">
    <property type="entry name" value="alpha/beta-Hydrolases"/>
    <property type="match status" value="1"/>
</dbReference>
<dbReference type="Proteomes" id="UP000319818">
    <property type="component" value="Unassembled WGS sequence"/>
</dbReference>
<dbReference type="InterPro" id="IPR000073">
    <property type="entry name" value="AB_hydrolase_1"/>
</dbReference>
<dbReference type="InterPro" id="IPR050266">
    <property type="entry name" value="AB_hydrolase_sf"/>
</dbReference>